<evidence type="ECO:0000256" key="4">
    <source>
        <dbReference type="ARBA" id="ARBA00022989"/>
    </source>
</evidence>
<comment type="caution">
    <text evidence="8">The sequence shown here is derived from an EMBL/GenBank/DDBJ whole genome shotgun (WGS) entry which is preliminary data.</text>
</comment>
<organism evidence="8 9">
    <name type="scientific">Paenibacillus oceani</name>
    <dbReference type="NCBI Taxonomy" id="2772510"/>
    <lineage>
        <taxon>Bacteria</taxon>
        <taxon>Bacillati</taxon>
        <taxon>Bacillota</taxon>
        <taxon>Bacilli</taxon>
        <taxon>Bacillales</taxon>
        <taxon>Paenibacillaceae</taxon>
        <taxon>Paenibacillus</taxon>
    </lineage>
</organism>
<feature type="transmembrane region" description="Helical" evidence="6">
    <location>
        <begin position="207"/>
        <end position="227"/>
    </location>
</feature>
<keyword evidence="2" id="KW-0813">Transport</keyword>
<protein>
    <submittedName>
        <fullName evidence="8">MFS transporter</fullName>
    </submittedName>
</protein>
<evidence type="ECO:0000313" key="8">
    <source>
        <dbReference type="EMBL" id="MBD2863506.1"/>
    </source>
</evidence>
<feature type="domain" description="Major facilitator superfamily (MFS) profile" evidence="7">
    <location>
        <begin position="137"/>
        <end position="396"/>
    </location>
</feature>
<feature type="transmembrane region" description="Helical" evidence="6">
    <location>
        <begin position="164"/>
        <end position="186"/>
    </location>
</feature>
<sequence>MKATTRIYLDAMLQNIKSVAFFTFLGVLIARLGASDFEIALSNSLPALFCALSLAFLTRQLPVTRGVFLTSGYIRQFAFICMALSILLPNPIPVLLVFWSINAVSVIVTSAQQPAILRRIIEPDQFPSLFSRIKVIALFVTTTGGLLIGFALDATDSYFPYNYVVSMLVGCLSTFAGMSLIAGLAPREKTKIKLQPIRLFRECDRNIWWMAVNNAGIYMTPPLFTIYHVKMLHLSNSQIAFFVVTSGILSAVSLPFVRRLMERFGTVRIYRAALLGMIVSVLPYGLIDRYWLLAAAQAWTGFMLAVSEVTTQTMMMEEAGKHKAEMAYFSDFQLVMQLGMAAGPLIAGAMLSVMPLWACFALIALLRFGFLLSRPLFPDKRNQTVEEGDNVRLAAR</sequence>
<proteinExistence type="predicted"/>
<dbReference type="PROSITE" id="PS50850">
    <property type="entry name" value="MFS"/>
    <property type="match status" value="1"/>
</dbReference>
<name>A0A927GZZ3_9BACL</name>
<dbReference type="PANTHER" id="PTHR23526">
    <property type="entry name" value="INTEGRAL MEMBRANE TRANSPORT PROTEIN-RELATED"/>
    <property type="match status" value="1"/>
</dbReference>
<reference evidence="8" key="1">
    <citation type="submission" date="2020-09" db="EMBL/GenBank/DDBJ databases">
        <title>A novel bacterium of genus Paenibacillus, isolated from South China Sea.</title>
        <authorList>
            <person name="Huang H."/>
            <person name="Mo K."/>
            <person name="Hu Y."/>
        </authorList>
    </citation>
    <scope>NUCLEOTIDE SEQUENCE</scope>
    <source>
        <strain evidence="8">IB182363</strain>
    </source>
</reference>
<feature type="transmembrane region" description="Helical" evidence="6">
    <location>
        <begin position="12"/>
        <end position="33"/>
    </location>
</feature>
<dbReference type="Proteomes" id="UP000639396">
    <property type="component" value="Unassembled WGS sequence"/>
</dbReference>
<feature type="transmembrane region" description="Helical" evidence="6">
    <location>
        <begin position="133"/>
        <end position="152"/>
    </location>
</feature>
<evidence type="ECO:0000256" key="1">
    <source>
        <dbReference type="ARBA" id="ARBA00004651"/>
    </source>
</evidence>
<dbReference type="AlphaFoldDB" id="A0A927GZZ3"/>
<dbReference type="PANTHER" id="PTHR23526:SF2">
    <property type="entry name" value="MAJOR FACILITATOR SUPERFAMILY (MFS) PROFILE DOMAIN-CONTAINING PROTEIN"/>
    <property type="match status" value="1"/>
</dbReference>
<dbReference type="RefSeq" id="WP_190929136.1">
    <property type="nucleotide sequence ID" value="NZ_JACXJA010000020.1"/>
</dbReference>
<evidence type="ECO:0000313" key="9">
    <source>
        <dbReference type="Proteomes" id="UP000639396"/>
    </source>
</evidence>
<feature type="transmembrane region" description="Helical" evidence="6">
    <location>
        <begin position="239"/>
        <end position="257"/>
    </location>
</feature>
<gene>
    <name evidence="8" type="ORF">IDH45_16045</name>
</gene>
<comment type="subcellular location">
    <subcellularLocation>
        <location evidence="1">Cell membrane</location>
        <topology evidence="1">Multi-pass membrane protein</topology>
    </subcellularLocation>
</comment>
<evidence type="ECO:0000259" key="7">
    <source>
        <dbReference type="PROSITE" id="PS50850"/>
    </source>
</evidence>
<dbReference type="Gene3D" id="1.20.1250.20">
    <property type="entry name" value="MFS general substrate transporter like domains"/>
    <property type="match status" value="1"/>
</dbReference>
<dbReference type="GO" id="GO:0005886">
    <property type="term" value="C:plasma membrane"/>
    <property type="evidence" value="ECO:0007669"/>
    <property type="project" value="UniProtKB-SubCell"/>
</dbReference>
<keyword evidence="9" id="KW-1185">Reference proteome</keyword>
<feature type="transmembrane region" description="Helical" evidence="6">
    <location>
        <begin position="353"/>
        <end position="372"/>
    </location>
</feature>
<accession>A0A927GZZ3</accession>
<feature type="transmembrane region" description="Helical" evidence="6">
    <location>
        <begin position="269"/>
        <end position="287"/>
    </location>
</feature>
<dbReference type="InterPro" id="IPR020846">
    <property type="entry name" value="MFS_dom"/>
</dbReference>
<evidence type="ECO:0000256" key="2">
    <source>
        <dbReference type="ARBA" id="ARBA00022448"/>
    </source>
</evidence>
<dbReference type="SUPFAM" id="SSF103473">
    <property type="entry name" value="MFS general substrate transporter"/>
    <property type="match status" value="1"/>
</dbReference>
<dbReference type="Pfam" id="PF07690">
    <property type="entry name" value="MFS_1"/>
    <property type="match status" value="1"/>
</dbReference>
<dbReference type="EMBL" id="JACXJA010000020">
    <property type="protein sequence ID" value="MBD2863506.1"/>
    <property type="molecule type" value="Genomic_DNA"/>
</dbReference>
<evidence type="ECO:0000256" key="5">
    <source>
        <dbReference type="ARBA" id="ARBA00023136"/>
    </source>
</evidence>
<keyword evidence="3 6" id="KW-0812">Transmembrane</keyword>
<feature type="transmembrane region" description="Helical" evidence="6">
    <location>
        <begin position="66"/>
        <end position="88"/>
    </location>
</feature>
<keyword evidence="4 6" id="KW-1133">Transmembrane helix</keyword>
<dbReference type="InterPro" id="IPR011701">
    <property type="entry name" value="MFS"/>
</dbReference>
<dbReference type="GO" id="GO:0022857">
    <property type="term" value="F:transmembrane transporter activity"/>
    <property type="evidence" value="ECO:0007669"/>
    <property type="project" value="InterPro"/>
</dbReference>
<evidence type="ECO:0000256" key="6">
    <source>
        <dbReference type="SAM" id="Phobius"/>
    </source>
</evidence>
<dbReference type="InterPro" id="IPR036259">
    <property type="entry name" value="MFS_trans_sf"/>
</dbReference>
<evidence type="ECO:0000256" key="3">
    <source>
        <dbReference type="ARBA" id="ARBA00022692"/>
    </source>
</evidence>
<dbReference type="InterPro" id="IPR052528">
    <property type="entry name" value="Sugar_transport-like"/>
</dbReference>
<keyword evidence="5 6" id="KW-0472">Membrane</keyword>